<reference evidence="14" key="1">
    <citation type="submission" date="2025-08" db="UniProtKB">
        <authorList>
            <consortium name="RefSeq"/>
        </authorList>
    </citation>
    <scope>IDENTIFICATION</scope>
</reference>
<keyword evidence="10" id="KW-0297">G-protein coupled receptor</keyword>
<dbReference type="InterPro" id="IPR000725">
    <property type="entry name" value="Olfact_rcpt"/>
</dbReference>
<protein>
    <recommendedName>
        <fullName evidence="11">Olfactory receptor</fullName>
    </recommendedName>
</protein>
<dbReference type="InterPro" id="IPR000276">
    <property type="entry name" value="GPCR_Rhodpsn"/>
</dbReference>
<evidence type="ECO:0000256" key="11">
    <source>
        <dbReference type="RuleBase" id="RU363047"/>
    </source>
</evidence>
<dbReference type="PROSITE" id="PS00237">
    <property type="entry name" value="G_PROTEIN_RECEP_F1_1"/>
    <property type="match status" value="1"/>
</dbReference>
<evidence type="ECO:0000256" key="10">
    <source>
        <dbReference type="RuleBase" id="RU000688"/>
    </source>
</evidence>
<evidence type="ECO:0000313" key="13">
    <source>
        <dbReference type="Proteomes" id="UP000694915"/>
    </source>
</evidence>
<proteinExistence type="inferred from homology"/>
<feature type="transmembrane region" description="Helical" evidence="11">
    <location>
        <begin position="101"/>
        <end position="126"/>
    </location>
</feature>
<dbReference type="InterPro" id="IPR017452">
    <property type="entry name" value="GPCR_Rhodpsn_7TM"/>
</dbReference>
<feature type="transmembrane region" description="Helical" evidence="11">
    <location>
        <begin position="203"/>
        <end position="222"/>
    </location>
</feature>
<keyword evidence="2 11" id="KW-1003">Cell membrane</keyword>
<evidence type="ECO:0000256" key="2">
    <source>
        <dbReference type="ARBA" id="ARBA00022475"/>
    </source>
</evidence>
<feature type="transmembrane region" description="Helical" evidence="11">
    <location>
        <begin position="243"/>
        <end position="267"/>
    </location>
</feature>
<accession>A0ABM0LCS8</accession>
<dbReference type="PANTHER" id="PTHR26453">
    <property type="entry name" value="OLFACTORY RECEPTOR"/>
    <property type="match status" value="1"/>
</dbReference>
<evidence type="ECO:0000256" key="7">
    <source>
        <dbReference type="ARBA" id="ARBA00023136"/>
    </source>
</evidence>
<dbReference type="PRINTS" id="PR00237">
    <property type="entry name" value="GPCRRHODOPSN"/>
</dbReference>
<comment type="subcellular location">
    <subcellularLocation>
        <location evidence="1 11">Cell membrane</location>
        <topology evidence="1 11">Multi-pass membrane protein</topology>
    </subcellularLocation>
</comment>
<evidence type="ECO:0000313" key="14">
    <source>
        <dbReference type="RefSeq" id="XP_005363518.1"/>
    </source>
</evidence>
<comment type="similarity">
    <text evidence="10">Belongs to the G-protein coupled receptor 1 family.</text>
</comment>
<evidence type="ECO:0000259" key="12">
    <source>
        <dbReference type="PROSITE" id="PS50262"/>
    </source>
</evidence>
<evidence type="ECO:0000256" key="9">
    <source>
        <dbReference type="ARBA" id="ARBA00023224"/>
    </source>
</evidence>
<sequence>MDHAEIRAEDNASTVTHFILLGFSDLPNLQGFLFGMFSLAYIIILIGNSSIIVITILDPALQKPMYFFLANFSSLEICYVSVTLPRILYNIGTQNRNIPKLACATQTCFFLILGATECFLLAVMSYDRYVAICNPLHYPLVMNPVKCNQLAAGSWLGGMPFQVAQTCQIFSLSFCNSNRINHFFCDLPPILKLACGDTSVNELSVYLVTILIATVPFMLILASYSKIIATILKLPTATGRAKAFSTCSSHLLVVFLFFGSATVTYLRPKSTHSPGTDKLFSLFYTIVTPMFNPLIYSLRNKDVIAALRKLLLRK</sequence>
<evidence type="ECO:0000256" key="6">
    <source>
        <dbReference type="ARBA" id="ARBA00022989"/>
    </source>
</evidence>
<dbReference type="Proteomes" id="UP000694915">
    <property type="component" value="Linkage group LG9"/>
</dbReference>
<name>A0ABM0LCS8_MICOH</name>
<dbReference type="SUPFAM" id="SSF81321">
    <property type="entry name" value="Family A G protein-coupled receptor-like"/>
    <property type="match status" value="1"/>
</dbReference>
<keyword evidence="4 10" id="KW-0812">Transmembrane</keyword>
<evidence type="ECO:0000256" key="4">
    <source>
        <dbReference type="ARBA" id="ARBA00022692"/>
    </source>
</evidence>
<keyword evidence="6 11" id="KW-1133">Transmembrane helix</keyword>
<keyword evidence="13" id="KW-1185">Reference proteome</keyword>
<evidence type="ECO:0000256" key="3">
    <source>
        <dbReference type="ARBA" id="ARBA00022606"/>
    </source>
</evidence>
<keyword evidence="5 11" id="KW-0552">Olfaction</keyword>
<dbReference type="Gene3D" id="1.20.1070.10">
    <property type="entry name" value="Rhodopsin 7-helix transmembrane proteins"/>
    <property type="match status" value="1"/>
</dbReference>
<organism evidence="13 14">
    <name type="scientific">Microtus ochrogaster</name>
    <name type="common">Prairie vole</name>
    <dbReference type="NCBI Taxonomy" id="79684"/>
    <lineage>
        <taxon>Eukaryota</taxon>
        <taxon>Metazoa</taxon>
        <taxon>Chordata</taxon>
        <taxon>Craniata</taxon>
        <taxon>Vertebrata</taxon>
        <taxon>Euteleostomi</taxon>
        <taxon>Mammalia</taxon>
        <taxon>Eutheria</taxon>
        <taxon>Euarchontoglires</taxon>
        <taxon>Glires</taxon>
        <taxon>Rodentia</taxon>
        <taxon>Myomorpha</taxon>
        <taxon>Muroidea</taxon>
        <taxon>Cricetidae</taxon>
        <taxon>Arvicolinae</taxon>
        <taxon>Microtus</taxon>
    </lineage>
</organism>
<dbReference type="GeneID" id="101995980"/>
<keyword evidence="3 11" id="KW-0716">Sensory transduction</keyword>
<keyword evidence="9 10" id="KW-0807">Transducer</keyword>
<feature type="transmembrane region" description="Helical" evidence="11">
    <location>
        <begin position="32"/>
        <end position="54"/>
    </location>
</feature>
<gene>
    <name evidence="14" type="primary">LOC101995980</name>
</gene>
<dbReference type="RefSeq" id="XP_005363518.1">
    <property type="nucleotide sequence ID" value="XM_005363461.1"/>
</dbReference>
<dbReference type="Pfam" id="PF13853">
    <property type="entry name" value="7tm_4"/>
    <property type="match status" value="1"/>
</dbReference>
<evidence type="ECO:0000256" key="5">
    <source>
        <dbReference type="ARBA" id="ARBA00022725"/>
    </source>
</evidence>
<dbReference type="PROSITE" id="PS50262">
    <property type="entry name" value="G_PROTEIN_RECEP_F1_2"/>
    <property type="match status" value="1"/>
</dbReference>
<evidence type="ECO:0000256" key="8">
    <source>
        <dbReference type="ARBA" id="ARBA00023170"/>
    </source>
</evidence>
<dbReference type="CDD" id="cd15225">
    <property type="entry name" value="7tmA_OR10A-like"/>
    <property type="match status" value="1"/>
</dbReference>
<evidence type="ECO:0000256" key="1">
    <source>
        <dbReference type="ARBA" id="ARBA00004651"/>
    </source>
</evidence>
<dbReference type="PRINTS" id="PR00245">
    <property type="entry name" value="OLFACTORYR"/>
</dbReference>
<keyword evidence="8 10" id="KW-0675">Receptor</keyword>
<feature type="transmembrane region" description="Helical" evidence="11">
    <location>
        <begin position="66"/>
        <end position="89"/>
    </location>
</feature>
<feature type="transmembrane region" description="Helical" evidence="11">
    <location>
        <begin position="279"/>
        <end position="298"/>
    </location>
</feature>
<feature type="domain" description="G-protein coupled receptors family 1 profile" evidence="12">
    <location>
        <begin position="47"/>
        <end position="296"/>
    </location>
</feature>
<keyword evidence="7 11" id="KW-0472">Membrane</keyword>